<gene>
    <name evidence="4" type="primary">sufD</name>
    <name evidence="4" type="ORF">DI564_00115</name>
</gene>
<evidence type="ECO:0000313" key="4">
    <source>
        <dbReference type="EMBL" id="PZQ19689.1"/>
    </source>
</evidence>
<dbReference type="SUPFAM" id="SSF101960">
    <property type="entry name" value="Stabilizer of iron transporter SufD"/>
    <property type="match status" value="1"/>
</dbReference>
<dbReference type="InterPro" id="IPR000825">
    <property type="entry name" value="SUF_FeS_clus_asmbl_SufBD_core"/>
</dbReference>
<evidence type="ECO:0000259" key="2">
    <source>
        <dbReference type="Pfam" id="PF01458"/>
    </source>
</evidence>
<dbReference type="NCBIfam" id="TIGR01981">
    <property type="entry name" value="sufD"/>
    <property type="match status" value="1"/>
</dbReference>
<evidence type="ECO:0000313" key="5">
    <source>
        <dbReference type="Proteomes" id="UP000249046"/>
    </source>
</evidence>
<proteinExistence type="inferred from homology"/>
<organism evidence="4 5">
    <name type="scientific">Rhodanobacter denitrificans</name>
    <dbReference type="NCBI Taxonomy" id="666685"/>
    <lineage>
        <taxon>Bacteria</taxon>
        <taxon>Pseudomonadati</taxon>
        <taxon>Pseudomonadota</taxon>
        <taxon>Gammaproteobacteria</taxon>
        <taxon>Lysobacterales</taxon>
        <taxon>Rhodanobacteraceae</taxon>
        <taxon>Rhodanobacter</taxon>
    </lineage>
</organism>
<comment type="caution">
    <text evidence="4">The sequence shown here is derived from an EMBL/GenBank/DDBJ whole genome shotgun (WGS) entry which is preliminary data.</text>
</comment>
<dbReference type="Pfam" id="PF01458">
    <property type="entry name" value="SUFBD_core"/>
    <property type="match status" value="1"/>
</dbReference>
<name>A0A2W5KUG0_9GAMM</name>
<accession>A0A2W5KUG0</accession>
<feature type="domain" description="SUF system FeS cluster assembly SufBD N-terminal" evidence="3">
    <location>
        <begin position="18"/>
        <end position="163"/>
    </location>
</feature>
<dbReference type="InterPro" id="IPR055346">
    <property type="entry name" value="Fe-S_cluster_assembly_SufBD"/>
</dbReference>
<dbReference type="Proteomes" id="UP000249046">
    <property type="component" value="Unassembled WGS sequence"/>
</dbReference>
<evidence type="ECO:0000259" key="3">
    <source>
        <dbReference type="Pfam" id="PF19295"/>
    </source>
</evidence>
<sequence>MEAPLLDALTADPPTAAVPWLGEAREAALAALRRDGLPDTRVEAWKYTSLRALAQRRLLRDDAAAVSRPIGAHALEGIDAQAMRMIFVNGRHRADLSQLPDVEGLSLRSLADALMHDPDTARDAFAQRDGGTADAFARLNTAAAADGAVLRVAAGVRVPAALEIVWIGAPAEADLAWHARVLIELGAGASLTVVERHVADGAHAHLGNLLVRCVVGAGATLAWSTLQDAAPGSSLIRRSEATLAEAAQLHLHTLEAGAQWVRHDLAVDLAGDRARLVSRGVFALRGRQHADTHLDVRHLARDTACDLVWRGVADERSRGVFHGAITIAPGADGSDAQLSNKNLLLSPNAEIDTQPVLEIHADEVKAAHGATVGQLDERALFYLRSRGIPAEAARTLLTQAFCAAVFGEVEPASLRERLLARLGGPDGALTP</sequence>
<protein>
    <submittedName>
        <fullName evidence="4">Fe-S cluster assembly protein SufD</fullName>
    </submittedName>
</protein>
<dbReference type="PANTHER" id="PTHR43575:SF1">
    <property type="entry name" value="PROTEIN ABCI7, CHLOROPLASTIC"/>
    <property type="match status" value="1"/>
</dbReference>
<comment type="similarity">
    <text evidence="1">Belongs to the iron-sulfur cluster assembly SufBD family.</text>
</comment>
<dbReference type="AlphaFoldDB" id="A0A2W5KUG0"/>
<dbReference type="GO" id="GO:0016226">
    <property type="term" value="P:iron-sulfur cluster assembly"/>
    <property type="evidence" value="ECO:0007669"/>
    <property type="project" value="InterPro"/>
</dbReference>
<dbReference type="Pfam" id="PF19295">
    <property type="entry name" value="SufBD_N"/>
    <property type="match status" value="1"/>
</dbReference>
<reference evidence="4 5" key="1">
    <citation type="submission" date="2017-08" db="EMBL/GenBank/DDBJ databases">
        <title>Infants hospitalized years apart are colonized by the same room-sourced microbial strains.</title>
        <authorList>
            <person name="Brooks B."/>
            <person name="Olm M.R."/>
            <person name="Firek B.A."/>
            <person name="Baker R."/>
            <person name="Thomas B.C."/>
            <person name="Morowitz M.J."/>
            <person name="Banfield J.F."/>
        </authorList>
    </citation>
    <scope>NUCLEOTIDE SEQUENCE [LARGE SCALE GENOMIC DNA]</scope>
    <source>
        <strain evidence="4">S2_005_003_R2_42</strain>
    </source>
</reference>
<dbReference type="InterPro" id="IPR011542">
    <property type="entry name" value="SUF_FeS_clus_asmbl_SufD"/>
</dbReference>
<dbReference type="PANTHER" id="PTHR43575">
    <property type="entry name" value="PROTEIN ABCI7, CHLOROPLASTIC"/>
    <property type="match status" value="1"/>
</dbReference>
<dbReference type="EMBL" id="QFPO01000001">
    <property type="protein sequence ID" value="PZQ19689.1"/>
    <property type="molecule type" value="Genomic_DNA"/>
</dbReference>
<evidence type="ECO:0000256" key="1">
    <source>
        <dbReference type="ARBA" id="ARBA00043967"/>
    </source>
</evidence>
<feature type="domain" description="SUF system FeS cluster assembly SufBD core" evidence="2">
    <location>
        <begin position="174"/>
        <end position="401"/>
    </location>
</feature>
<dbReference type="InterPro" id="IPR045595">
    <property type="entry name" value="SufBD_N"/>
</dbReference>
<dbReference type="InterPro" id="IPR037284">
    <property type="entry name" value="SUF_FeS_clus_asmbl_SufBD_sf"/>
</dbReference>